<name>A0ABR1DPK3_NECAM</name>
<comment type="caution">
    <text evidence="13">The sequence shown here is derived from an EMBL/GenBank/DDBJ whole genome shotgun (WGS) entry which is preliminary data.</text>
</comment>
<keyword evidence="4" id="KW-0001">2Fe-2S</keyword>
<dbReference type="Pfam" id="PF02921">
    <property type="entry name" value="UCR_TM"/>
    <property type="match status" value="1"/>
</dbReference>
<dbReference type="Gene3D" id="1.20.5.270">
    <property type="entry name" value="Ubiquinol cytochrome reductase, transmembrane domain"/>
    <property type="match status" value="1"/>
</dbReference>
<dbReference type="CDD" id="cd03470">
    <property type="entry name" value="Rieske_cytochrome_bc1"/>
    <property type="match status" value="1"/>
</dbReference>
<evidence type="ECO:0000256" key="6">
    <source>
        <dbReference type="ARBA" id="ARBA00022989"/>
    </source>
</evidence>
<evidence type="ECO:0000256" key="1">
    <source>
        <dbReference type="ARBA" id="ARBA00004167"/>
    </source>
</evidence>
<keyword evidence="8" id="KW-0411">Iron-sulfur</keyword>
<evidence type="ECO:0000256" key="10">
    <source>
        <dbReference type="ARBA" id="ARBA00023157"/>
    </source>
</evidence>
<evidence type="ECO:0000256" key="2">
    <source>
        <dbReference type="ARBA" id="ARBA00010651"/>
    </source>
</evidence>
<evidence type="ECO:0000256" key="7">
    <source>
        <dbReference type="ARBA" id="ARBA00023004"/>
    </source>
</evidence>
<comment type="similarity">
    <text evidence="2">Belongs to the Rieske iron-sulfur protein family.</text>
</comment>
<dbReference type="EMBL" id="JAVFWL010000004">
    <property type="protein sequence ID" value="KAK6752374.1"/>
    <property type="molecule type" value="Genomic_DNA"/>
</dbReference>
<evidence type="ECO:0000256" key="11">
    <source>
        <dbReference type="ARBA" id="ARBA00034078"/>
    </source>
</evidence>
<evidence type="ECO:0000256" key="4">
    <source>
        <dbReference type="ARBA" id="ARBA00022714"/>
    </source>
</evidence>
<evidence type="ECO:0000256" key="3">
    <source>
        <dbReference type="ARBA" id="ARBA00022692"/>
    </source>
</evidence>
<dbReference type="SUPFAM" id="SSF50022">
    <property type="entry name" value="ISP domain"/>
    <property type="match status" value="1"/>
</dbReference>
<evidence type="ECO:0000256" key="5">
    <source>
        <dbReference type="ARBA" id="ARBA00022723"/>
    </source>
</evidence>
<dbReference type="Pfam" id="PF00355">
    <property type="entry name" value="Rieske"/>
    <property type="match status" value="1"/>
</dbReference>
<organism evidence="13 14">
    <name type="scientific">Necator americanus</name>
    <name type="common">Human hookworm</name>
    <dbReference type="NCBI Taxonomy" id="51031"/>
    <lineage>
        <taxon>Eukaryota</taxon>
        <taxon>Metazoa</taxon>
        <taxon>Ecdysozoa</taxon>
        <taxon>Nematoda</taxon>
        <taxon>Chromadorea</taxon>
        <taxon>Rhabditida</taxon>
        <taxon>Rhabditina</taxon>
        <taxon>Rhabditomorpha</taxon>
        <taxon>Strongyloidea</taxon>
        <taxon>Ancylostomatidae</taxon>
        <taxon>Bunostominae</taxon>
        <taxon>Necator</taxon>
    </lineage>
</organism>
<keyword evidence="14" id="KW-1185">Reference proteome</keyword>
<keyword evidence="5" id="KW-0479">Metal-binding</keyword>
<dbReference type="PRINTS" id="PR00162">
    <property type="entry name" value="RIESKE"/>
</dbReference>
<keyword evidence="3" id="KW-0812">Transmembrane</keyword>
<dbReference type="SUPFAM" id="SSF81502">
    <property type="entry name" value="ISP transmembrane anchor"/>
    <property type="match status" value="1"/>
</dbReference>
<evidence type="ECO:0000256" key="9">
    <source>
        <dbReference type="ARBA" id="ARBA00023136"/>
    </source>
</evidence>
<dbReference type="InterPro" id="IPR037008">
    <property type="entry name" value="bc1_Rieske_TM_sf"/>
</dbReference>
<dbReference type="InterPro" id="IPR036922">
    <property type="entry name" value="Rieske_2Fe-2S_sf"/>
</dbReference>
<dbReference type="InterPro" id="IPR005805">
    <property type="entry name" value="Rieske_Fe-S_prot_C"/>
</dbReference>
<evidence type="ECO:0000256" key="8">
    <source>
        <dbReference type="ARBA" id="ARBA00023014"/>
    </source>
</evidence>
<evidence type="ECO:0000313" key="14">
    <source>
        <dbReference type="Proteomes" id="UP001303046"/>
    </source>
</evidence>
<keyword evidence="10" id="KW-1015">Disulfide bond</keyword>
<feature type="domain" description="Rieske" evidence="12">
    <location>
        <begin position="220"/>
        <end position="288"/>
    </location>
</feature>
<accession>A0ABR1DPK3</accession>
<dbReference type="Gene3D" id="2.102.10.10">
    <property type="entry name" value="Rieske [2Fe-2S] iron-sulphur domain"/>
    <property type="match status" value="1"/>
</dbReference>
<keyword evidence="9" id="KW-0472">Membrane</keyword>
<dbReference type="InterPro" id="IPR017941">
    <property type="entry name" value="Rieske_2Fe-2S"/>
</dbReference>
<sequence length="290" mass="32055">MCTLARCGNVATKVICGSQEHSSFVLATPLSKITPIKDVVTEFKTIDSLQAAATRSTRHGGLLSSNIATKGINVSSRRFAHTDIKFPDMSYHRRESTLDTKKSARDTEDERRSLAHSIYYGAGGMMALWAAKESIQVSVIFKGMAADQVALASIEVDLNEIPEGQTKTYEWRGKPIFVKHRTKNEIASYIATNQNRLEILSFMEAVNVSELRHAEHDDQRVKKDEWLVVLGVCSHLGCVPTVNAGDYGGYFCPCHGSHFDSSGRIRRGPAPLNLEVPPYTFKDDHTVVIG</sequence>
<gene>
    <name evidence="13" type="primary">Necator_chrIV.g16960</name>
    <name evidence="13" type="ORF">RB195_003662</name>
</gene>
<protein>
    <recommendedName>
        <fullName evidence="12">Rieske domain-containing protein</fullName>
    </recommendedName>
</protein>
<evidence type="ECO:0000313" key="13">
    <source>
        <dbReference type="EMBL" id="KAK6752374.1"/>
    </source>
</evidence>
<dbReference type="PANTHER" id="PTHR10134">
    <property type="entry name" value="CYTOCHROME B-C1 COMPLEX SUBUNIT RIESKE, MITOCHONDRIAL"/>
    <property type="match status" value="1"/>
</dbReference>
<evidence type="ECO:0000259" key="12">
    <source>
        <dbReference type="PROSITE" id="PS51296"/>
    </source>
</evidence>
<dbReference type="NCBIfam" id="TIGR01416">
    <property type="entry name" value="Rieske_proteo"/>
    <property type="match status" value="1"/>
</dbReference>
<comment type="subcellular location">
    <subcellularLocation>
        <location evidence="1">Membrane</location>
        <topology evidence="1">Single-pass membrane protein</topology>
    </subcellularLocation>
</comment>
<dbReference type="InterPro" id="IPR004192">
    <property type="entry name" value="Rieske_TM"/>
</dbReference>
<dbReference type="PROSITE" id="PS51296">
    <property type="entry name" value="RIESKE"/>
    <property type="match status" value="1"/>
</dbReference>
<dbReference type="InterPro" id="IPR006317">
    <property type="entry name" value="Ubiquinol_cyt_c_Rdtase_Fe-S-su"/>
</dbReference>
<keyword evidence="7" id="KW-0408">Iron</keyword>
<comment type="cofactor">
    <cofactor evidence="11">
        <name>[2Fe-2S] cluster</name>
        <dbReference type="ChEBI" id="CHEBI:190135"/>
    </cofactor>
</comment>
<dbReference type="Proteomes" id="UP001303046">
    <property type="component" value="Unassembled WGS sequence"/>
</dbReference>
<proteinExistence type="inferred from homology"/>
<reference evidence="13 14" key="1">
    <citation type="submission" date="2023-08" db="EMBL/GenBank/DDBJ databases">
        <title>A Necator americanus chromosomal reference genome.</title>
        <authorList>
            <person name="Ilik V."/>
            <person name="Petrzelkova K.J."/>
            <person name="Pardy F."/>
            <person name="Fuh T."/>
            <person name="Niatou-Singa F.S."/>
            <person name="Gouil Q."/>
            <person name="Baker L."/>
            <person name="Ritchie M.E."/>
            <person name="Jex A.R."/>
            <person name="Gazzola D."/>
            <person name="Li H."/>
            <person name="Toshio Fujiwara R."/>
            <person name="Zhan B."/>
            <person name="Aroian R.V."/>
            <person name="Pafco B."/>
            <person name="Schwarz E.M."/>
        </authorList>
    </citation>
    <scope>NUCLEOTIDE SEQUENCE [LARGE SCALE GENOMIC DNA]</scope>
    <source>
        <strain evidence="13 14">Aroian</strain>
        <tissue evidence="13">Whole animal</tissue>
    </source>
</reference>
<dbReference type="InterPro" id="IPR014349">
    <property type="entry name" value="Rieske_Fe-S_prot"/>
</dbReference>
<keyword evidence="6" id="KW-1133">Transmembrane helix</keyword>